<reference evidence="2 3" key="1">
    <citation type="submission" date="2016-09" db="EMBL/GenBank/DDBJ databases">
        <title>Complete genome sequencing of Streptomyces lydicus 103 and metabolic pathways analysis of antibiotic biosynthesis.</title>
        <authorList>
            <person name="Jia N."/>
            <person name="Ding M.-Z."/>
            <person name="Gao F."/>
            <person name="Yuan Y.-J."/>
        </authorList>
    </citation>
    <scope>NUCLEOTIDE SEQUENCE [LARGE SCALE GENOMIC DNA]</scope>
    <source>
        <strain evidence="2 3">103</strain>
    </source>
</reference>
<evidence type="ECO:0008006" key="4">
    <source>
        <dbReference type="Google" id="ProtNLM"/>
    </source>
</evidence>
<evidence type="ECO:0000313" key="3">
    <source>
        <dbReference type="Proteomes" id="UP000094094"/>
    </source>
</evidence>
<gene>
    <name evidence="2" type="ORF">SL103_16580</name>
</gene>
<dbReference type="EMBL" id="CP017157">
    <property type="protein sequence ID" value="AOP47657.1"/>
    <property type="molecule type" value="Genomic_DNA"/>
</dbReference>
<dbReference type="Proteomes" id="UP000094094">
    <property type="component" value="Chromosome"/>
</dbReference>
<protein>
    <recommendedName>
        <fullName evidence="4">Secreted protein</fullName>
    </recommendedName>
</protein>
<keyword evidence="3" id="KW-1185">Reference proteome</keyword>
<proteinExistence type="predicted"/>
<feature type="chain" id="PRO_5039692785" description="Secreted protein" evidence="1">
    <location>
        <begin position="28"/>
        <end position="134"/>
    </location>
</feature>
<keyword evidence="1" id="KW-0732">Signal</keyword>
<dbReference type="OrthoDB" id="4213661at2"/>
<evidence type="ECO:0000313" key="2">
    <source>
        <dbReference type="EMBL" id="AOP47657.1"/>
    </source>
</evidence>
<dbReference type="RefSeq" id="WP_069569801.1">
    <property type="nucleotide sequence ID" value="NZ_CP017157.1"/>
</dbReference>
<feature type="signal peptide" evidence="1">
    <location>
        <begin position="1"/>
        <end position="27"/>
    </location>
</feature>
<organism evidence="2 3">
    <name type="scientific">Streptomyces lydicus</name>
    <dbReference type="NCBI Taxonomy" id="47763"/>
    <lineage>
        <taxon>Bacteria</taxon>
        <taxon>Bacillati</taxon>
        <taxon>Actinomycetota</taxon>
        <taxon>Actinomycetes</taxon>
        <taxon>Kitasatosporales</taxon>
        <taxon>Streptomycetaceae</taxon>
        <taxon>Streptomyces</taxon>
    </lineage>
</organism>
<evidence type="ECO:0000256" key="1">
    <source>
        <dbReference type="SAM" id="SignalP"/>
    </source>
</evidence>
<accession>A0A1D7VLN4</accession>
<dbReference type="AlphaFoldDB" id="A0A1D7VLN4"/>
<dbReference type="KEGG" id="slc:SL103_16580"/>
<sequence>MRNHTRAGVILATSLLAAAGLAAPASAGEPAGAARNAGPSCTSLSNGSFCVGIIDGGHTVNLVYGKTGGSAVTVKFGYRKGHTTHLSNAYTVKKGDTKTFKFKNVNLGCSTIYGVLAVEGQDDFETPGLHNTGC</sequence>
<name>A0A1D7VLN4_9ACTN</name>